<dbReference type="Pfam" id="PF11905">
    <property type="entry name" value="DUF3425"/>
    <property type="match status" value="1"/>
</dbReference>
<dbReference type="InterPro" id="IPR001138">
    <property type="entry name" value="Zn2Cys6_DnaBD"/>
</dbReference>
<evidence type="ECO:0000313" key="5">
    <source>
        <dbReference type="Proteomes" id="UP000800038"/>
    </source>
</evidence>
<dbReference type="OrthoDB" id="2985014at2759"/>
<keyword evidence="1" id="KW-0539">Nucleus</keyword>
<dbReference type="PANTHER" id="PTHR37012">
    <property type="entry name" value="B-ZIP TRANSCRIPTION FACTOR (EUROFUNG)-RELATED"/>
    <property type="match status" value="1"/>
</dbReference>
<organism evidence="4 5">
    <name type="scientific">Clathrospora elynae</name>
    <dbReference type="NCBI Taxonomy" id="706981"/>
    <lineage>
        <taxon>Eukaryota</taxon>
        <taxon>Fungi</taxon>
        <taxon>Dikarya</taxon>
        <taxon>Ascomycota</taxon>
        <taxon>Pezizomycotina</taxon>
        <taxon>Dothideomycetes</taxon>
        <taxon>Pleosporomycetidae</taxon>
        <taxon>Pleosporales</taxon>
        <taxon>Diademaceae</taxon>
        <taxon>Clathrospora</taxon>
    </lineage>
</organism>
<gene>
    <name evidence="4" type="ORF">EJ02DRAFT_347163</name>
</gene>
<dbReference type="Proteomes" id="UP000800038">
    <property type="component" value="Unassembled WGS sequence"/>
</dbReference>
<dbReference type="CDD" id="cd00067">
    <property type="entry name" value="GAL4"/>
    <property type="match status" value="1"/>
</dbReference>
<feature type="region of interest" description="Disordered" evidence="2">
    <location>
        <begin position="1"/>
        <end position="27"/>
    </location>
</feature>
<evidence type="ECO:0000256" key="1">
    <source>
        <dbReference type="ARBA" id="ARBA00023242"/>
    </source>
</evidence>
<protein>
    <recommendedName>
        <fullName evidence="3">Zn(2)-C6 fungal-type domain-containing protein</fullName>
    </recommendedName>
</protein>
<feature type="region of interest" description="Disordered" evidence="2">
    <location>
        <begin position="159"/>
        <end position="178"/>
    </location>
</feature>
<feature type="compositionally biased region" description="Polar residues" evidence="2">
    <location>
        <begin position="169"/>
        <end position="178"/>
    </location>
</feature>
<dbReference type="Gene3D" id="4.10.240.10">
    <property type="entry name" value="Zn(2)-C6 fungal-type DNA-binding domain"/>
    <property type="match status" value="1"/>
</dbReference>
<dbReference type="AlphaFoldDB" id="A0A6A5SM33"/>
<sequence>MDPSERWQNIAPASEQSGSRRPPSDKRKRRQAIAVACIQCRVGKAKCDGTRPRCVRCNDNDITCQYDVAEGVSRAERMKMLKKDSLSGKVEELERIVFSLCSGTDFQAVSTLTRLRFGERLEDVAKSLPAIAPSSAPSEPPSLLTTEFTASSASGLSRESLSALDKKTGTPSVRHGSTVSLTSPIRQLPGWPTSHYTVSPPLPSSAKGKQPATVGELAGNAFLSILYDRDDYLLARGENEDGLVDDDFLDETIDPRLMQQASLSDHGLLPLGPSTDGLQSRKASPQIQQGTRSIHATHIMSRQQIVNTIRVHQNFALRNPVILNYTPMNPIGNLSFPTWSMMPVNTRPDPGSLRHAFLGVMQEATELITRGAPVELIIEKHPNIAALFDEEEFNKSGVLSKWAVGMVHSDQLKGNTFTCFASMYKFWYLMRWMIFPSAETYDAIPEWLRPTPNQLFMPHISILDFVVWPAFREFAVQIPTMQEKMEWLSDMSANIQCDWSFPTEESLRRDEETGLVDLCPVAMATMHDLSNWSVGPSFRGYVSNADSYVRIRTEAY</sequence>
<evidence type="ECO:0000259" key="3">
    <source>
        <dbReference type="PROSITE" id="PS50048"/>
    </source>
</evidence>
<name>A0A6A5SM33_9PLEO</name>
<feature type="domain" description="Zn(2)-C6 fungal-type" evidence="3">
    <location>
        <begin position="36"/>
        <end position="66"/>
    </location>
</feature>
<dbReference type="SMART" id="SM00066">
    <property type="entry name" value="GAL4"/>
    <property type="match status" value="1"/>
</dbReference>
<dbReference type="PANTHER" id="PTHR37012:SF2">
    <property type="entry name" value="BZIP DOMAIN-CONTAINING PROTEIN-RELATED"/>
    <property type="match status" value="1"/>
</dbReference>
<evidence type="ECO:0000313" key="4">
    <source>
        <dbReference type="EMBL" id="KAF1941691.1"/>
    </source>
</evidence>
<accession>A0A6A5SM33</accession>
<proteinExistence type="predicted"/>
<dbReference type="EMBL" id="ML976044">
    <property type="protein sequence ID" value="KAF1941691.1"/>
    <property type="molecule type" value="Genomic_DNA"/>
</dbReference>
<dbReference type="Pfam" id="PF00172">
    <property type="entry name" value="Zn_clus"/>
    <property type="match status" value="1"/>
</dbReference>
<keyword evidence="5" id="KW-1185">Reference proteome</keyword>
<dbReference type="InterPro" id="IPR021833">
    <property type="entry name" value="DUF3425"/>
</dbReference>
<dbReference type="InterPro" id="IPR036864">
    <property type="entry name" value="Zn2-C6_fun-type_DNA-bd_sf"/>
</dbReference>
<dbReference type="GO" id="GO:0000981">
    <property type="term" value="F:DNA-binding transcription factor activity, RNA polymerase II-specific"/>
    <property type="evidence" value="ECO:0007669"/>
    <property type="project" value="InterPro"/>
</dbReference>
<evidence type="ECO:0000256" key="2">
    <source>
        <dbReference type="SAM" id="MobiDB-lite"/>
    </source>
</evidence>
<dbReference type="SUPFAM" id="SSF57701">
    <property type="entry name" value="Zn2/Cys6 DNA-binding domain"/>
    <property type="match status" value="1"/>
</dbReference>
<dbReference type="PROSITE" id="PS50048">
    <property type="entry name" value="ZN2_CY6_FUNGAL_2"/>
    <property type="match status" value="1"/>
</dbReference>
<dbReference type="GO" id="GO:0008270">
    <property type="term" value="F:zinc ion binding"/>
    <property type="evidence" value="ECO:0007669"/>
    <property type="project" value="InterPro"/>
</dbReference>
<dbReference type="PROSITE" id="PS00463">
    <property type="entry name" value="ZN2_CY6_FUNGAL_1"/>
    <property type="match status" value="1"/>
</dbReference>
<reference evidence="4" key="1">
    <citation type="journal article" date="2020" name="Stud. Mycol.">
        <title>101 Dothideomycetes genomes: a test case for predicting lifestyles and emergence of pathogens.</title>
        <authorList>
            <person name="Haridas S."/>
            <person name="Albert R."/>
            <person name="Binder M."/>
            <person name="Bloem J."/>
            <person name="Labutti K."/>
            <person name="Salamov A."/>
            <person name="Andreopoulos B."/>
            <person name="Baker S."/>
            <person name="Barry K."/>
            <person name="Bills G."/>
            <person name="Bluhm B."/>
            <person name="Cannon C."/>
            <person name="Castanera R."/>
            <person name="Culley D."/>
            <person name="Daum C."/>
            <person name="Ezra D."/>
            <person name="Gonzalez J."/>
            <person name="Henrissat B."/>
            <person name="Kuo A."/>
            <person name="Liang C."/>
            <person name="Lipzen A."/>
            <person name="Lutzoni F."/>
            <person name="Magnuson J."/>
            <person name="Mondo S."/>
            <person name="Nolan M."/>
            <person name="Ohm R."/>
            <person name="Pangilinan J."/>
            <person name="Park H.-J."/>
            <person name="Ramirez L."/>
            <person name="Alfaro M."/>
            <person name="Sun H."/>
            <person name="Tritt A."/>
            <person name="Yoshinaga Y."/>
            <person name="Zwiers L.-H."/>
            <person name="Turgeon B."/>
            <person name="Goodwin S."/>
            <person name="Spatafora J."/>
            <person name="Crous P."/>
            <person name="Grigoriev I."/>
        </authorList>
    </citation>
    <scope>NUCLEOTIDE SEQUENCE</scope>
    <source>
        <strain evidence="4">CBS 161.51</strain>
    </source>
</reference>